<dbReference type="InterPro" id="IPR015947">
    <property type="entry name" value="PUA-like_sf"/>
</dbReference>
<evidence type="ECO:0000259" key="1">
    <source>
        <dbReference type="SMART" id="SM00464"/>
    </source>
</evidence>
<dbReference type="Gene3D" id="2.30.130.40">
    <property type="entry name" value="LON domain-like"/>
    <property type="match status" value="1"/>
</dbReference>
<dbReference type="PANTHER" id="PTHR46732">
    <property type="entry name" value="ATP-DEPENDENT PROTEASE LA (LON) DOMAIN PROTEIN"/>
    <property type="match status" value="1"/>
</dbReference>
<dbReference type="Gene3D" id="1.10.4060.10">
    <property type="entry name" value="BPP1347 like domain"/>
    <property type="match status" value="1"/>
</dbReference>
<sequence>MSLERFPLFPLSAHLLPEGRMALRIFEPRYVRMVKQACAENSGFVMCMLNANGDKETNKHIHKIGTYAQVVDFDMLDDGLLGIKVAGSHLVEVRNIEAEKDGLRTGDCKTIPQWQCDLAPQQIAPMDERLKEIFGSYEELAALYESPKFDNPNWVLNRWLELLPVDGSQKQHFLAQRECTSLLNYLSGLIG</sequence>
<dbReference type="InterPro" id="IPR046336">
    <property type="entry name" value="Lon_prtase_N_sf"/>
</dbReference>
<dbReference type="EMBL" id="PVNO01000026">
    <property type="protein sequence ID" value="PRO68628.1"/>
    <property type="molecule type" value="Genomic_DNA"/>
</dbReference>
<dbReference type="RefSeq" id="WP_105931763.1">
    <property type="nucleotide sequence ID" value="NZ_PVNO01000026.1"/>
</dbReference>
<proteinExistence type="predicted"/>
<feature type="domain" description="Lon N-terminal" evidence="1">
    <location>
        <begin position="5"/>
        <end position="185"/>
    </location>
</feature>
<gene>
    <name evidence="2" type="ORF">C6Y39_13295</name>
</gene>
<dbReference type="Pfam" id="PF02190">
    <property type="entry name" value="LON_substr_bdg"/>
    <property type="match status" value="1"/>
</dbReference>
<evidence type="ECO:0000313" key="2">
    <source>
        <dbReference type="EMBL" id="PRO68628.1"/>
    </source>
</evidence>
<dbReference type="Proteomes" id="UP000239539">
    <property type="component" value="Unassembled WGS sequence"/>
</dbReference>
<keyword evidence="3" id="KW-1185">Reference proteome</keyword>
<name>A0ABX5CNQ1_9ALTE</name>
<organism evidence="2 3">
    <name type="scientific">Alteromonas gracilis</name>
    <dbReference type="NCBI Taxonomy" id="1479524"/>
    <lineage>
        <taxon>Bacteria</taxon>
        <taxon>Pseudomonadati</taxon>
        <taxon>Pseudomonadota</taxon>
        <taxon>Gammaproteobacteria</taxon>
        <taxon>Alteromonadales</taxon>
        <taxon>Alteromonadaceae</taxon>
        <taxon>Alteromonas/Salinimonas group</taxon>
        <taxon>Alteromonas</taxon>
    </lineage>
</organism>
<comment type="caution">
    <text evidence="2">The sequence shown here is derived from an EMBL/GenBank/DDBJ whole genome shotgun (WGS) entry which is preliminary data.</text>
</comment>
<evidence type="ECO:0000313" key="3">
    <source>
        <dbReference type="Proteomes" id="UP000239539"/>
    </source>
</evidence>
<accession>A0ABX5CNQ1</accession>
<dbReference type="SMART" id="SM00464">
    <property type="entry name" value="LON"/>
    <property type="match status" value="1"/>
</dbReference>
<dbReference type="SUPFAM" id="SSF88697">
    <property type="entry name" value="PUA domain-like"/>
    <property type="match status" value="1"/>
</dbReference>
<protein>
    <submittedName>
        <fullName evidence="2">Peptidase S16</fullName>
    </submittedName>
</protein>
<dbReference type="PANTHER" id="PTHR46732:SF8">
    <property type="entry name" value="ATP-DEPENDENT PROTEASE LA (LON) DOMAIN PROTEIN"/>
    <property type="match status" value="1"/>
</dbReference>
<dbReference type="InterPro" id="IPR003111">
    <property type="entry name" value="Lon_prtase_N"/>
</dbReference>
<reference evidence="3" key="1">
    <citation type="journal article" date="2020" name="Int. J. Syst. Evol. Microbiol.">
        <title>Alteromonas alba sp. nov., a marine bacterium isolated from the seawater of the West Pacific Ocean.</title>
        <authorList>
            <person name="Sun C."/>
            <person name="Wu Y.-H."/>
            <person name="Xamxidin M."/>
            <person name="Cheng H."/>
            <person name="Xu X.-W."/>
        </authorList>
    </citation>
    <scope>NUCLEOTIDE SEQUENCE [LARGE SCALE GENOMIC DNA]</scope>
    <source>
        <strain evidence="3">9a2</strain>
    </source>
</reference>